<feature type="domain" description="GST N-terminal" evidence="1">
    <location>
        <begin position="25"/>
        <end position="100"/>
    </location>
</feature>
<evidence type="ECO:0008006" key="5">
    <source>
        <dbReference type="Google" id="ProtNLM"/>
    </source>
</evidence>
<dbReference type="Gene3D" id="1.20.1050.10">
    <property type="match status" value="1"/>
</dbReference>
<organism evidence="3 4">
    <name type="scientific">Penicillium ucsense</name>
    <dbReference type="NCBI Taxonomy" id="2839758"/>
    <lineage>
        <taxon>Eukaryota</taxon>
        <taxon>Fungi</taxon>
        <taxon>Dikarya</taxon>
        <taxon>Ascomycota</taxon>
        <taxon>Pezizomycotina</taxon>
        <taxon>Eurotiomycetes</taxon>
        <taxon>Eurotiomycetidae</taxon>
        <taxon>Eurotiales</taxon>
        <taxon>Aspergillaceae</taxon>
        <taxon>Penicillium</taxon>
    </lineage>
</organism>
<dbReference type="Pfam" id="PF13409">
    <property type="entry name" value="GST_N_2"/>
    <property type="match status" value="1"/>
</dbReference>
<dbReference type="CDD" id="cd00299">
    <property type="entry name" value="GST_C_family"/>
    <property type="match status" value="1"/>
</dbReference>
<dbReference type="InterPro" id="IPR036249">
    <property type="entry name" value="Thioredoxin-like_sf"/>
</dbReference>
<name>A0A8J8W153_9EURO</name>
<proteinExistence type="predicted"/>
<feature type="domain" description="Glutathione S-transferase UstS-like C-terminal" evidence="2">
    <location>
        <begin position="167"/>
        <end position="272"/>
    </location>
</feature>
<protein>
    <recommendedName>
        <fullName evidence="5">GST N-terminal domain-containing protein</fullName>
    </recommendedName>
</protein>
<dbReference type="InterPro" id="IPR054416">
    <property type="entry name" value="GST_UstS-like_C"/>
</dbReference>
<dbReference type="Pfam" id="PF22041">
    <property type="entry name" value="GST_C_7"/>
    <property type="match status" value="1"/>
</dbReference>
<dbReference type="SUPFAM" id="SSF47616">
    <property type="entry name" value="GST C-terminal domain-like"/>
    <property type="match status" value="1"/>
</dbReference>
<dbReference type="InterPro" id="IPR004045">
    <property type="entry name" value="Glutathione_S-Trfase_N"/>
</dbReference>
<reference evidence="3" key="1">
    <citation type="journal article" date="2020" name="Front. Microbiol.">
        <title>Gene regulatory networks of Penicillium echinulatum 2HH and Penicillium oxalicum 114-2 inferred by a computational biology approach.</title>
        <authorList>
            <person name="Lenz A.R."/>
            <person name="Galan-Vasquez E."/>
            <person name="Balbinot E."/>
            <person name="De Abreu F.P."/>
            <person name="De Oliveira N.S."/>
            <person name="Da Rosa L.O."/>
            <person name="De Avila E Silva S."/>
            <person name="Camassola M."/>
            <person name="Dillon A.J.P."/>
            <person name="Perez-Rueda E."/>
        </authorList>
    </citation>
    <scope>NUCLEOTIDE SEQUENCE</scope>
    <source>
        <strain evidence="3">S1M29</strain>
    </source>
</reference>
<dbReference type="SUPFAM" id="SSF52833">
    <property type="entry name" value="Thioredoxin-like"/>
    <property type="match status" value="1"/>
</dbReference>
<dbReference type="AlphaFoldDB" id="A0A8J8W153"/>
<dbReference type="EMBL" id="WIWV01000118">
    <property type="protein sequence ID" value="KAF7713432.1"/>
    <property type="molecule type" value="Genomic_DNA"/>
</dbReference>
<dbReference type="Gene3D" id="3.40.30.10">
    <property type="entry name" value="Glutaredoxin"/>
    <property type="match status" value="1"/>
</dbReference>
<dbReference type="InterPro" id="IPR036282">
    <property type="entry name" value="Glutathione-S-Trfase_C_sf"/>
</dbReference>
<dbReference type="Proteomes" id="UP000631181">
    <property type="component" value="Unassembled WGS sequence"/>
</dbReference>
<sequence length="276" mass="31201">MSDNSKTITFYDIALKPPVQEHACSPNPTKARMALNFKRLTYSTTWVPLPEVSSVRRDLNVQPCRKFADGSDFYTLPIIDDQRTNTKVGDSFDIAVYLQKTYPDAGEGDLFPPQTLDFEYKAGAVIAVPLSDLQNEEFPEYAKFNQQVDAVFTMHTGLAIQCFPFDPATAEQCKAEFARRAGVSSIDQLNVVGEAREKTKDSFRDALRDLAVLFERDNSGPFILGQKATYADLIVGGWLRFMNEVLPKSEWEELRGWHGGVFARLFDALEVYRQMK</sequence>
<evidence type="ECO:0000313" key="4">
    <source>
        <dbReference type="Proteomes" id="UP000631181"/>
    </source>
</evidence>
<keyword evidence="4" id="KW-1185">Reference proteome</keyword>
<dbReference type="OrthoDB" id="4951845at2759"/>
<comment type="caution">
    <text evidence="3">The sequence shown here is derived from an EMBL/GenBank/DDBJ whole genome shotgun (WGS) entry which is preliminary data.</text>
</comment>
<evidence type="ECO:0000313" key="3">
    <source>
        <dbReference type="EMBL" id="KAF7713432.1"/>
    </source>
</evidence>
<evidence type="ECO:0000259" key="2">
    <source>
        <dbReference type="Pfam" id="PF22041"/>
    </source>
</evidence>
<gene>
    <name evidence="3" type="ORF">PECM_001037</name>
</gene>
<evidence type="ECO:0000259" key="1">
    <source>
        <dbReference type="Pfam" id="PF13409"/>
    </source>
</evidence>
<accession>A0A8J8W153</accession>